<name>A0A291QPK1_9BACT</name>
<protein>
    <recommendedName>
        <fullName evidence="3">Sugar-binding protein</fullName>
    </recommendedName>
</protein>
<evidence type="ECO:0008006" key="3">
    <source>
        <dbReference type="Google" id="ProtNLM"/>
    </source>
</evidence>
<dbReference type="InterPro" id="IPR031325">
    <property type="entry name" value="RHS_repeat"/>
</dbReference>
<dbReference type="AlphaFoldDB" id="A0A291QPK1"/>
<dbReference type="Gene3D" id="2.180.10.10">
    <property type="entry name" value="RHS repeat-associated core"/>
    <property type="match status" value="1"/>
</dbReference>
<dbReference type="Proteomes" id="UP000220133">
    <property type="component" value="Chromosome"/>
</dbReference>
<dbReference type="KEGG" id="cbae:COR50_01065"/>
<organism evidence="1 2">
    <name type="scientific">Chitinophaga caeni</name>
    <dbReference type="NCBI Taxonomy" id="2029983"/>
    <lineage>
        <taxon>Bacteria</taxon>
        <taxon>Pseudomonadati</taxon>
        <taxon>Bacteroidota</taxon>
        <taxon>Chitinophagia</taxon>
        <taxon>Chitinophagales</taxon>
        <taxon>Chitinophagaceae</taxon>
        <taxon>Chitinophaga</taxon>
    </lineage>
</organism>
<accession>A0A291QPK1</accession>
<proteinExistence type="predicted"/>
<dbReference type="Pfam" id="PF05593">
    <property type="entry name" value="RHS_repeat"/>
    <property type="match status" value="1"/>
</dbReference>
<evidence type="ECO:0000313" key="1">
    <source>
        <dbReference type="EMBL" id="ATL45861.1"/>
    </source>
</evidence>
<dbReference type="RefSeq" id="WP_098192251.1">
    <property type="nucleotide sequence ID" value="NZ_CP023777.1"/>
</dbReference>
<gene>
    <name evidence="1" type="ORF">COR50_01065</name>
</gene>
<dbReference type="EMBL" id="CP023777">
    <property type="protein sequence ID" value="ATL45861.1"/>
    <property type="molecule type" value="Genomic_DNA"/>
</dbReference>
<keyword evidence="2" id="KW-1185">Reference proteome</keyword>
<evidence type="ECO:0000313" key="2">
    <source>
        <dbReference type="Proteomes" id="UP000220133"/>
    </source>
</evidence>
<sequence length="324" mass="37812">MRITYTKAICILAIYIVSPFKLAAQKKESDIEIAKLKGKVSSLEIFKYYTDDLEETDLNKLKDIFKMDIRFNVNGYFTGSVSYEYKNNQFNSKDIMEYNYDPINKKIIVTLPQSNTTMIVEYLDNKEISKENYYKDGKLTETKEYVYDAKGNLTTVQYTYPGKERILSKKYDSKGQIIQETDADNKTTHYVYNDKNQVTQKSFYTYNTLDAIETFNYTKTGKESTHAYYDNEKKLKVVEAFYYNSKDSLVTDSIFDGNWKFLRSVSASYNTAGLESHIVLKDAEGTILQELTIEYDQHKNPVKKVTIEPGKLILVENKKYTYYK</sequence>
<reference evidence="1 2" key="1">
    <citation type="submission" date="2017-10" db="EMBL/GenBank/DDBJ databases">
        <title>Paenichitinophaga pekingensis gen. nov., sp. nov., isolated from activated sludge.</title>
        <authorList>
            <person name="Jin D."/>
            <person name="Kong X."/>
            <person name="Deng Y."/>
            <person name="Bai Z."/>
        </authorList>
    </citation>
    <scope>NUCLEOTIDE SEQUENCE [LARGE SCALE GENOMIC DNA]</scope>
    <source>
        <strain evidence="1 2">13</strain>
    </source>
</reference>
<dbReference type="OrthoDB" id="1019939at2"/>